<dbReference type="SUPFAM" id="SSF54534">
    <property type="entry name" value="FKBP-like"/>
    <property type="match status" value="2"/>
</dbReference>
<evidence type="ECO:0000256" key="4">
    <source>
        <dbReference type="ARBA" id="ARBA00023110"/>
    </source>
</evidence>
<comment type="catalytic activity">
    <reaction evidence="1 6">
        <text>[protein]-peptidylproline (omega=180) = [protein]-peptidylproline (omega=0)</text>
        <dbReference type="Rhea" id="RHEA:16237"/>
        <dbReference type="Rhea" id="RHEA-COMP:10747"/>
        <dbReference type="Rhea" id="RHEA-COMP:10748"/>
        <dbReference type="ChEBI" id="CHEBI:83833"/>
        <dbReference type="ChEBI" id="CHEBI:83834"/>
        <dbReference type="EC" id="5.2.1.8"/>
    </reaction>
</comment>
<keyword evidence="5 6" id="KW-0413">Isomerase</keyword>
<evidence type="ECO:0000256" key="1">
    <source>
        <dbReference type="ARBA" id="ARBA00000971"/>
    </source>
</evidence>
<dbReference type="PROSITE" id="PS50059">
    <property type="entry name" value="FKBP_PPIASE"/>
    <property type="match status" value="1"/>
</dbReference>
<protein>
    <recommendedName>
        <fullName evidence="3 6">peptidylprolyl isomerase</fullName>
        <ecNumber evidence="3 6">5.2.1.8</ecNumber>
    </recommendedName>
</protein>
<dbReference type="Gene3D" id="3.10.50.40">
    <property type="match status" value="1"/>
</dbReference>
<dbReference type="Proteomes" id="UP000006241">
    <property type="component" value="Unassembled WGS sequence"/>
</dbReference>
<dbReference type="RefSeq" id="WP_003011067.1">
    <property type="nucleotide sequence ID" value="NZ_GG668634.1"/>
</dbReference>
<comment type="caution">
    <text evidence="8">The sequence shown here is derived from an EMBL/GenBank/DDBJ whole genome shotgun (WGS) entry which is preliminary data.</text>
</comment>
<dbReference type="InterPro" id="IPR001179">
    <property type="entry name" value="PPIase_FKBP_dom"/>
</dbReference>
<dbReference type="AlphaFoldDB" id="C2FWG2"/>
<sequence>MKKSILLLSAVALLSTACQNFKKGDGGLEYKIVKDNGGDKAKAGDLLSVDMVITSDRDSVLNSTYELGLPQIVNIAPDSIPGLYKGDYNSMFKFLGEGDSAVFRLNVDTMAAKMSQPKVEFADKFVTFTIKVRKHFKKGNLTDSALYAQINKYFEGELEGLKKSEESKIAGYIKSNKLEPKKSASGLQYVIKDQGKGVKPAIGDTVVVNYTGSLTSGKVFDTNNAEAAKKNKLHNAMRQYEPIRFRIGHDPVIQGWTEGLQLLNKGGKATFIVPSQLGYGERGGGGAIPPYAPLIFEVELVDVVPGPKTEPAPAQAAPVNVAPTAQAAPKNKIEILKFY</sequence>
<evidence type="ECO:0000313" key="9">
    <source>
        <dbReference type="Proteomes" id="UP000006241"/>
    </source>
</evidence>
<keyword evidence="4 6" id="KW-0697">Rotamase</keyword>
<evidence type="ECO:0000256" key="6">
    <source>
        <dbReference type="PROSITE-ProRule" id="PRU00277"/>
    </source>
</evidence>
<dbReference type="EMBL" id="ACHB01000040">
    <property type="protein sequence ID" value="EEI92713.1"/>
    <property type="molecule type" value="Genomic_DNA"/>
</dbReference>
<dbReference type="PANTHER" id="PTHR43811">
    <property type="entry name" value="FKBP-TYPE PEPTIDYL-PROLYL CIS-TRANS ISOMERASE FKPA"/>
    <property type="match status" value="1"/>
</dbReference>
<proteinExistence type="inferred from homology"/>
<comment type="similarity">
    <text evidence="2">Belongs to the FKBP-type PPIase family.</text>
</comment>
<organism evidence="8 9">
    <name type="scientific">Sphingobacterium spiritivorum ATCC 33300</name>
    <dbReference type="NCBI Taxonomy" id="525372"/>
    <lineage>
        <taxon>Bacteria</taxon>
        <taxon>Pseudomonadati</taxon>
        <taxon>Bacteroidota</taxon>
        <taxon>Sphingobacteriia</taxon>
        <taxon>Sphingobacteriales</taxon>
        <taxon>Sphingobacteriaceae</taxon>
        <taxon>Sphingobacterium</taxon>
    </lineage>
</organism>
<accession>C2FWG2</accession>
<feature type="domain" description="PPIase FKBP-type" evidence="7">
    <location>
        <begin position="203"/>
        <end position="304"/>
    </location>
</feature>
<dbReference type="InterPro" id="IPR046357">
    <property type="entry name" value="PPIase_dom_sf"/>
</dbReference>
<gene>
    <name evidence="8" type="ORF">HMPREF0765_1668</name>
</gene>
<evidence type="ECO:0000259" key="7">
    <source>
        <dbReference type="PROSITE" id="PS50059"/>
    </source>
</evidence>
<dbReference type="PANTHER" id="PTHR43811:SF19">
    <property type="entry name" value="39 KDA FK506-BINDING NUCLEAR PROTEIN"/>
    <property type="match status" value="1"/>
</dbReference>
<dbReference type="PROSITE" id="PS51257">
    <property type="entry name" value="PROKAR_LIPOPROTEIN"/>
    <property type="match status" value="1"/>
</dbReference>
<dbReference type="HOGENOM" id="CLU_047811_0_0_10"/>
<reference evidence="8 9" key="1">
    <citation type="submission" date="2009-01" db="EMBL/GenBank/DDBJ databases">
        <authorList>
            <person name="Qin X."/>
            <person name="Bachman B."/>
            <person name="Battles P."/>
            <person name="Bell A."/>
            <person name="Bess C."/>
            <person name="Bickham C."/>
            <person name="Chaboub L."/>
            <person name="Chen D."/>
            <person name="Coyle M."/>
            <person name="Deiros D.R."/>
            <person name="Dinh H."/>
            <person name="Forbes L."/>
            <person name="Fowler G."/>
            <person name="Francisco L."/>
            <person name="Fu Q."/>
            <person name="Gubbala S."/>
            <person name="Hale W."/>
            <person name="Han Y."/>
            <person name="Hemphill L."/>
            <person name="Highlander S.K."/>
            <person name="Hirani K."/>
            <person name="Hogues M."/>
            <person name="Jackson L."/>
            <person name="Jakkamsetti A."/>
            <person name="Javaid M."/>
            <person name="Jiang H."/>
            <person name="Korchina V."/>
            <person name="Kovar C."/>
            <person name="Lara F."/>
            <person name="Lee S."/>
            <person name="Mata R."/>
            <person name="Mathew T."/>
            <person name="Moen C."/>
            <person name="Morales K."/>
            <person name="Munidasa M."/>
            <person name="Nazareth L."/>
            <person name="Ngo R."/>
            <person name="Nguyen L."/>
            <person name="Okwuonu G."/>
            <person name="Ongeri F."/>
            <person name="Patil S."/>
            <person name="Petrosino J."/>
            <person name="Pham C."/>
            <person name="Pham P."/>
            <person name="Pu L.-L."/>
            <person name="Puazo M."/>
            <person name="Raj R."/>
            <person name="Reid J."/>
            <person name="Rouhana J."/>
            <person name="Saada N."/>
            <person name="Shang Y."/>
            <person name="Simmons D."/>
            <person name="Thornton R."/>
            <person name="Warren J."/>
            <person name="Weissenberger G."/>
            <person name="Zhang J."/>
            <person name="Zhang L."/>
            <person name="Zhou C."/>
            <person name="Zhu D."/>
            <person name="Muzny D."/>
            <person name="Worley K."/>
            <person name="Gibbs R."/>
        </authorList>
    </citation>
    <scope>NUCLEOTIDE SEQUENCE [LARGE SCALE GENOMIC DNA]</scope>
    <source>
        <strain evidence="8 9">ATCC 33300</strain>
    </source>
</reference>
<evidence type="ECO:0000256" key="3">
    <source>
        <dbReference type="ARBA" id="ARBA00013194"/>
    </source>
</evidence>
<evidence type="ECO:0000256" key="5">
    <source>
        <dbReference type="ARBA" id="ARBA00023235"/>
    </source>
</evidence>
<dbReference type="Pfam" id="PF00254">
    <property type="entry name" value="FKBP_C"/>
    <property type="match status" value="1"/>
</dbReference>
<evidence type="ECO:0000256" key="2">
    <source>
        <dbReference type="ARBA" id="ARBA00006577"/>
    </source>
</evidence>
<evidence type="ECO:0000313" key="8">
    <source>
        <dbReference type="EMBL" id="EEI92713.1"/>
    </source>
</evidence>
<name>C2FWG2_SPHSI</name>
<dbReference type="GO" id="GO:0003755">
    <property type="term" value="F:peptidyl-prolyl cis-trans isomerase activity"/>
    <property type="evidence" value="ECO:0007669"/>
    <property type="project" value="UniProtKB-KW"/>
</dbReference>
<dbReference type="EC" id="5.2.1.8" evidence="3 6"/>